<evidence type="ECO:0000256" key="12">
    <source>
        <dbReference type="ARBA" id="ARBA00023209"/>
    </source>
</evidence>
<dbReference type="EC" id="2.7.8.5" evidence="4 15"/>
<evidence type="ECO:0000256" key="13">
    <source>
        <dbReference type="ARBA" id="ARBA00023264"/>
    </source>
</evidence>
<keyword evidence="11 17" id="KW-0472">Membrane</keyword>
<dbReference type="PROSITE" id="PS00379">
    <property type="entry name" value="CDP_ALCOHOL_P_TRANSF"/>
    <property type="match status" value="1"/>
</dbReference>
<evidence type="ECO:0000256" key="1">
    <source>
        <dbReference type="ARBA" id="ARBA00004141"/>
    </source>
</evidence>
<feature type="transmembrane region" description="Helical" evidence="17">
    <location>
        <begin position="132"/>
        <end position="149"/>
    </location>
</feature>
<keyword evidence="10" id="KW-0443">Lipid metabolism</keyword>
<dbReference type="PANTHER" id="PTHR14269">
    <property type="entry name" value="CDP-DIACYLGLYCEROL--GLYCEROL-3-PHOSPHATE 3-PHOSPHATIDYLTRANSFERASE-RELATED"/>
    <property type="match status" value="1"/>
</dbReference>
<comment type="pathway">
    <text evidence="2">Phospholipid metabolism; phosphatidylglycerol biosynthesis; phosphatidylglycerol from CDP-diacylglycerol: step 1/2.</text>
</comment>
<name>A0ABS3ATX0_9BACT</name>
<dbReference type="InterPro" id="IPR043130">
    <property type="entry name" value="CDP-OH_PTrfase_TM_dom"/>
</dbReference>
<feature type="transmembrane region" description="Helical" evidence="17">
    <location>
        <begin position="6"/>
        <end position="27"/>
    </location>
</feature>
<evidence type="ECO:0000256" key="4">
    <source>
        <dbReference type="ARBA" id="ARBA00013170"/>
    </source>
</evidence>
<keyword evidence="13" id="KW-1208">Phospholipid metabolism</keyword>
<gene>
    <name evidence="18" type="primary">pgsA</name>
    <name evidence="18" type="ORF">JYU06_01555</name>
</gene>
<keyword evidence="19" id="KW-1185">Reference proteome</keyword>
<organism evidence="18 19">
    <name type="scientific">Desulfotalea psychrophila</name>
    <dbReference type="NCBI Taxonomy" id="84980"/>
    <lineage>
        <taxon>Bacteria</taxon>
        <taxon>Pseudomonadati</taxon>
        <taxon>Thermodesulfobacteriota</taxon>
        <taxon>Desulfobulbia</taxon>
        <taxon>Desulfobulbales</taxon>
        <taxon>Desulfocapsaceae</taxon>
        <taxon>Desulfotalea</taxon>
    </lineage>
</organism>
<dbReference type="Gene3D" id="1.20.120.1760">
    <property type="match status" value="1"/>
</dbReference>
<evidence type="ECO:0000256" key="9">
    <source>
        <dbReference type="ARBA" id="ARBA00022989"/>
    </source>
</evidence>
<dbReference type="InterPro" id="IPR048254">
    <property type="entry name" value="CDP_ALCOHOL_P_TRANSF_CS"/>
</dbReference>
<evidence type="ECO:0000256" key="8">
    <source>
        <dbReference type="ARBA" id="ARBA00022692"/>
    </source>
</evidence>
<evidence type="ECO:0000256" key="7">
    <source>
        <dbReference type="ARBA" id="ARBA00022679"/>
    </source>
</evidence>
<evidence type="ECO:0000256" key="6">
    <source>
        <dbReference type="ARBA" id="ARBA00022516"/>
    </source>
</evidence>
<evidence type="ECO:0000256" key="14">
    <source>
        <dbReference type="ARBA" id="ARBA00048586"/>
    </source>
</evidence>
<feature type="transmembrane region" description="Helical" evidence="17">
    <location>
        <begin position="34"/>
        <end position="56"/>
    </location>
</feature>
<comment type="caution">
    <text evidence="18">The sequence shown here is derived from an EMBL/GenBank/DDBJ whole genome shotgun (WGS) entry which is preliminary data.</text>
</comment>
<evidence type="ECO:0000256" key="5">
    <source>
        <dbReference type="ARBA" id="ARBA00014944"/>
    </source>
</evidence>
<dbReference type="InterPro" id="IPR000462">
    <property type="entry name" value="CDP-OH_P_trans"/>
</dbReference>
<proteinExistence type="inferred from homology"/>
<evidence type="ECO:0000256" key="2">
    <source>
        <dbReference type="ARBA" id="ARBA00005042"/>
    </source>
</evidence>
<dbReference type="PIRSF" id="PIRSF000847">
    <property type="entry name" value="Phos_ph_gly_syn"/>
    <property type="match status" value="1"/>
</dbReference>
<evidence type="ECO:0000256" key="10">
    <source>
        <dbReference type="ARBA" id="ARBA00023098"/>
    </source>
</evidence>
<keyword evidence="9 17" id="KW-1133">Transmembrane helix</keyword>
<keyword evidence="8 17" id="KW-0812">Transmembrane</keyword>
<reference evidence="18 19" key="1">
    <citation type="submission" date="2021-02" db="EMBL/GenBank/DDBJ databases">
        <title>Activity-based single-cell genomes from oceanic crustal fluid captures similar information to metagenomic and metatranscriptomic surveys with orders of magnitude less sampling.</title>
        <authorList>
            <person name="D'Angelo T.S."/>
            <person name="Orcutt B.N."/>
        </authorList>
    </citation>
    <scope>NUCLEOTIDE SEQUENCE [LARGE SCALE GENOMIC DNA]</scope>
    <source>
        <strain evidence="18">AH-315-G02</strain>
    </source>
</reference>
<keyword evidence="6" id="KW-0444">Lipid biosynthesis</keyword>
<evidence type="ECO:0000313" key="19">
    <source>
        <dbReference type="Proteomes" id="UP000717534"/>
    </source>
</evidence>
<evidence type="ECO:0000256" key="15">
    <source>
        <dbReference type="NCBIfam" id="TIGR00560"/>
    </source>
</evidence>
<dbReference type="Pfam" id="PF01066">
    <property type="entry name" value="CDP-OH_P_transf"/>
    <property type="match status" value="1"/>
</dbReference>
<feature type="transmembrane region" description="Helical" evidence="17">
    <location>
        <begin position="76"/>
        <end position="100"/>
    </location>
</feature>
<protein>
    <recommendedName>
        <fullName evidence="5 15">CDP-diacylglycerol--glycerol-3-phosphate 3-phosphatidyltransferase</fullName>
        <ecNumber evidence="4 15">2.7.8.5</ecNumber>
    </recommendedName>
</protein>
<evidence type="ECO:0000256" key="16">
    <source>
        <dbReference type="RuleBase" id="RU003750"/>
    </source>
</evidence>
<comment type="catalytic activity">
    <reaction evidence="14">
        <text>a CDP-1,2-diacyl-sn-glycerol + sn-glycerol 3-phosphate = a 1,2-diacyl-sn-glycero-3-phospho-(1'-sn-glycero-3'-phosphate) + CMP + H(+)</text>
        <dbReference type="Rhea" id="RHEA:12593"/>
        <dbReference type="ChEBI" id="CHEBI:15378"/>
        <dbReference type="ChEBI" id="CHEBI:57597"/>
        <dbReference type="ChEBI" id="CHEBI:58332"/>
        <dbReference type="ChEBI" id="CHEBI:60110"/>
        <dbReference type="ChEBI" id="CHEBI:60377"/>
        <dbReference type="EC" id="2.7.8.5"/>
    </reaction>
</comment>
<dbReference type="InterPro" id="IPR050324">
    <property type="entry name" value="CDP-alcohol_PTase-I"/>
</dbReference>
<evidence type="ECO:0000256" key="3">
    <source>
        <dbReference type="ARBA" id="ARBA00010441"/>
    </source>
</evidence>
<sequence length="186" mass="20932">MKQLMTWPNMLTGLRFAMIPLIVVLLMKEQTTRIAFIAWSVFTLAALTDWLDGYLARKFDAETVFGKLMDPLADKLLVTAALLMLIPLGRIPAWICLIIISREIFITGIRGLAASTGTVVAADNLGKIKSNFQYYGVGFLIFPLNLLPIPYQYEIGMILIYISVVLSVWSAVNYTYKLRDIFIETS</sequence>
<keyword evidence="12" id="KW-0594">Phospholipid biosynthesis</keyword>
<comment type="similarity">
    <text evidence="3 16">Belongs to the CDP-alcohol phosphatidyltransferase class-I family.</text>
</comment>
<dbReference type="InterPro" id="IPR004570">
    <property type="entry name" value="Phosphatidylglycerol_P_synth"/>
</dbReference>
<dbReference type="PANTHER" id="PTHR14269:SF62">
    <property type="entry name" value="CDP-DIACYLGLYCEROL--GLYCEROL-3-PHOSPHATE 3-PHOSPHATIDYLTRANSFERASE 1, CHLOROPLASTIC"/>
    <property type="match status" value="1"/>
</dbReference>
<accession>A0ABS3ATX0</accession>
<keyword evidence="7 16" id="KW-0808">Transferase</keyword>
<dbReference type="NCBIfam" id="TIGR00560">
    <property type="entry name" value="pgsA"/>
    <property type="match status" value="1"/>
</dbReference>
<evidence type="ECO:0000256" key="17">
    <source>
        <dbReference type="SAM" id="Phobius"/>
    </source>
</evidence>
<feature type="transmembrane region" description="Helical" evidence="17">
    <location>
        <begin position="155"/>
        <end position="176"/>
    </location>
</feature>
<dbReference type="Proteomes" id="UP000717534">
    <property type="component" value="Unassembled WGS sequence"/>
</dbReference>
<dbReference type="EMBL" id="JAFITO010000007">
    <property type="protein sequence ID" value="MBN4068198.1"/>
    <property type="molecule type" value="Genomic_DNA"/>
</dbReference>
<evidence type="ECO:0000313" key="18">
    <source>
        <dbReference type="EMBL" id="MBN4068198.1"/>
    </source>
</evidence>
<comment type="subcellular location">
    <subcellularLocation>
        <location evidence="1">Membrane</location>
        <topology evidence="1">Multi-pass membrane protein</topology>
    </subcellularLocation>
</comment>
<evidence type="ECO:0000256" key="11">
    <source>
        <dbReference type="ARBA" id="ARBA00023136"/>
    </source>
</evidence>
<dbReference type="GO" id="GO:0008444">
    <property type="term" value="F:CDP-diacylglycerol-glycerol-3-phosphate 3-phosphatidyltransferase activity"/>
    <property type="evidence" value="ECO:0007669"/>
    <property type="project" value="UniProtKB-EC"/>
</dbReference>